<gene>
    <name evidence="10" type="ORF">ACCQ41_05065</name>
</gene>
<dbReference type="Gene3D" id="1.10.3470.10">
    <property type="entry name" value="ABC transporter involved in vitamin B12 uptake, BtuC"/>
    <property type="match status" value="1"/>
</dbReference>
<comment type="caution">
    <text evidence="10">The sequence shown here is derived from an EMBL/GenBank/DDBJ whole genome shotgun (WGS) entry which is preliminary data.</text>
</comment>
<feature type="transmembrane region" description="Helical" evidence="9">
    <location>
        <begin position="227"/>
        <end position="248"/>
    </location>
</feature>
<feature type="transmembrane region" description="Helical" evidence="9">
    <location>
        <begin position="38"/>
        <end position="57"/>
    </location>
</feature>
<keyword evidence="7 9" id="KW-0472">Membrane</keyword>
<dbReference type="RefSeq" id="WP_410031294.1">
    <property type="nucleotide sequence ID" value="NZ_JBGMEI010000006.1"/>
</dbReference>
<evidence type="ECO:0000256" key="1">
    <source>
        <dbReference type="ARBA" id="ARBA00004651"/>
    </source>
</evidence>
<name>A0ABW9MAW6_9FIRM</name>
<evidence type="ECO:0000256" key="3">
    <source>
        <dbReference type="ARBA" id="ARBA00022448"/>
    </source>
</evidence>
<keyword evidence="4" id="KW-1003">Cell membrane</keyword>
<keyword evidence="5 8" id="KW-0812">Transmembrane</keyword>
<proteinExistence type="inferred from homology"/>
<evidence type="ECO:0000256" key="9">
    <source>
        <dbReference type="SAM" id="Phobius"/>
    </source>
</evidence>
<organism evidence="10 11">
    <name type="scientific">Anaerococcus martiniensis</name>
    <dbReference type="NCBI Taxonomy" id="3115615"/>
    <lineage>
        <taxon>Bacteria</taxon>
        <taxon>Bacillati</taxon>
        <taxon>Bacillota</taxon>
        <taxon>Tissierellia</taxon>
        <taxon>Tissierellales</taxon>
        <taxon>Peptoniphilaceae</taxon>
        <taxon>Anaerococcus</taxon>
    </lineage>
</organism>
<evidence type="ECO:0000256" key="6">
    <source>
        <dbReference type="ARBA" id="ARBA00022989"/>
    </source>
</evidence>
<dbReference type="InterPro" id="IPR037294">
    <property type="entry name" value="ABC_BtuC-like"/>
</dbReference>
<protein>
    <submittedName>
        <fullName evidence="10">Metal ABC transporter permease</fullName>
    </submittedName>
</protein>
<keyword evidence="3 8" id="KW-0813">Transport</keyword>
<feature type="transmembrane region" description="Helical" evidence="9">
    <location>
        <begin position="12"/>
        <end position="32"/>
    </location>
</feature>
<sequence length="285" mass="30867">MIDLFKLYSFQIVVVGITLLALASSLIGTINIYKNQSLIGDALGHSTLPGIIIAFMLTYKKDPITLLFGSVISAAISYFLIDYSNKNTKVGADANMAIYLSGFFGLGLLLKSYIQANPSFANASKAGLDKYIFGQAAYLREADIFLILIAFLLCLGIMIIFYRDIQCYLFDRQFANQIGINTKFLDYLLLFLTILVIGVGIKAVGVILISSLLIIPIVTAKKIGNSFLKVIGLSALFSIITSVLGSMVSTTYKGFSTGPSIIIFQGLIFVIVTIGNTLLKGADTK</sequence>
<evidence type="ECO:0000313" key="11">
    <source>
        <dbReference type="Proteomes" id="UP001637996"/>
    </source>
</evidence>
<dbReference type="SUPFAM" id="SSF81345">
    <property type="entry name" value="ABC transporter involved in vitamin B12 uptake, BtuC"/>
    <property type="match status" value="1"/>
</dbReference>
<evidence type="ECO:0000313" key="10">
    <source>
        <dbReference type="EMBL" id="MFO3665612.1"/>
    </source>
</evidence>
<accession>A0ABW9MAW6</accession>
<feature type="transmembrane region" description="Helical" evidence="9">
    <location>
        <begin position="64"/>
        <end position="81"/>
    </location>
</feature>
<evidence type="ECO:0000256" key="7">
    <source>
        <dbReference type="ARBA" id="ARBA00023136"/>
    </source>
</evidence>
<comment type="similarity">
    <text evidence="2 8">Belongs to the ABC-3 integral membrane protein family.</text>
</comment>
<evidence type="ECO:0000256" key="5">
    <source>
        <dbReference type="ARBA" id="ARBA00022692"/>
    </source>
</evidence>
<dbReference type="Pfam" id="PF00950">
    <property type="entry name" value="ABC-3"/>
    <property type="match status" value="1"/>
</dbReference>
<dbReference type="Proteomes" id="UP001637996">
    <property type="component" value="Unassembled WGS sequence"/>
</dbReference>
<feature type="transmembrane region" description="Helical" evidence="9">
    <location>
        <begin position="187"/>
        <end position="215"/>
    </location>
</feature>
<feature type="transmembrane region" description="Helical" evidence="9">
    <location>
        <begin position="260"/>
        <end position="279"/>
    </location>
</feature>
<reference evidence="10 11" key="1">
    <citation type="journal article" date="2025" name="Anaerobe">
        <title>Description of Anaerococcus kampingiae sp. nov., Anaerococcus groningensis sp. nov., Anaerococcus martiniensis sp. nov., and Anaerococcus cruorum sp. nov., isolated from human clinical specimens.</title>
        <authorList>
            <person name="Boiten K.E."/>
            <person name="Meijer J."/>
            <person name="van Wezel E.M."/>
            <person name="Veloo A.C.M."/>
        </authorList>
    </citation>
    <scope>NUCLEOTIDE SEQUENCE [LARGE SCALE GENOMIC DNA]</scope>
    <source>
        <strain evidence="10 11">ENR0831</strain>
    </source>
</reference>
<dbReference type="InterPro" id="IPR001626">
    <property type="entry name" value="ABC_TroCD"/>
</dbReference>
<dbReference type="PANTHER" id="PTHR30477">
    <property type="entry name" value="ABC-TRANSPORTER METAL-BINDING PROTEIN"/>
    <property type="match status" value="1"/>
</dbReference>
<evidence type="ECO:0000256" key="2">
    <source>
        <dbReference type="ARBA" id="ARBA00008034"/>
    </source>
</evidence>
<dbReference type="CDD" id="cd06550">
    <property type="entry name" value="TM_ABC_iron-siderophores_like"/>
    <property type="match status" value="1"/>
</dbReference>
<dbReference type="EMBL" id="JBGMEI010000006">
    <property type="protein sequence ID" value="MFO3665612.1"/>
    <property type="molecule type" value="Genomic_DNA"/>
</dbReference>
<feature type="transmembrane region" description="Helical" evidence="9">
    <location>
        <begin position="144"/>
        <end position="162"/>
    </location>
</feature>
<keyword evidence="6 9" id="KW-1133">Transmembrane helix</keyword>
<evidence type="ECO:0000256" key="8">
    <source>
        <dbReference type="RuleBase" id="RU003943"/>
    </source>
</evidence>
<comment type="subcellular location">
    <subcellularLocation>
        <location evidence="1 8">Cell membrane</location>
        <topology evidence="1 8">Multi-pass membrane protein</topology>
    </subcellularLocation>
</comment>
<dbReference type="PANTHER" id="PTHR30477:SF3">
    <property type="entry name" value="METAL TRANSPORT SYSTEM MEMBRANE PROTEIN CT_069-RELATED"/>
    <property type="match status" value="1"/>
</dbReference>
<keyword evidence="11" id="KW-1185">Reference proteome</keyword>
<evidence type="ECO:0000256" key="4">
    <source>
        <dbReference type="ARBA" id="ARBA00022475"/>
    </source>
</evidence>